<organism evidence="1">
    <name type="scientific">termite gut metagenome</name>
    <dbReference type="NCBI Taxonomy" id="433724"/>
    <lineage>
        <taxon>unclassified sequences</taxon>
        <taxon>metagenomes</taxon>
        <taxon>organismal metagenomes</taxon>
    </lineage>
</organism>
<evidence type="ECO:0000313" key="1">
    <source>
        <dbReference type="EMBL" id="KAA6311896.1"/>
    </source>
</evidence>
<comment type="caution">
    <text evidence="1">The sequence shown here is derived from an EMBL/GenBank/DDBJ whole genome shotgun (WGS) entry which is preliminary data.</text>
</comment>
<proteinExistence type="predicted"/>
<gene>
    <name evidence="1" type="ORF">EZS27_037070</name>
</gene>
<name>A0A5J4PQM2_9ZZZZ</name>
<protein>
    <submittedName>
        <fullName evidence="1">Uncharacterized protein</fullName>
    </submittedName>
</protein>
<accession>A0A5J4PQM2</accession>
<feature type="non-terminal residue" evidence="1">
    <location>
        <position position="34"/>
    </location>
</feature>
<dbReference type="AlphaFoldDB" id="A0A5J4PQM2"/>
<dbReference type="EMBL" id="SNRY01006744">
    <property type="protein sequence ID" value="KAA6311896.1"/>
    <property type="molecule type" value="Genomic_DNA"/>
</dbReference>
<sequence length="34" mass="4090">MKEEQYPKDFVEFLQRWLNGTPQGKVSPYLPSYL</sequence>
<reference evidence="1" key="1">
    <citation type="submission" date="2019-03" db="EMBL/GenBank/DDBJ databases">
        <title>Single cell metagenomics reveals metabolic interactions within the superorganism composed of flagellate Streblomastix strix and complex community of Bacteroidetes bacteria on its surface.</title>
        <authorList>
            <person name="Treitli S.C."/>
            <person name="Kolisko M."/>
            <person name="Husnik F."/>
            <person name="Keeling P."/>
            <person name="Hampl V."/>
        </authorList>
    </citation>
    <scope>NUCLEOTIDE SEQUENCE</scope>
    <source>
        <strain evidence="1">STM</strain>
    </source>
</reference>